<dbReference type="GO" id="GO:0016462">
    <property type="term" value="F:pyrophosphatase activity"/>
    <property type="evidence" value="ECO:0007669"/>
    <property type="project" value="TreeGrafter"/>
</dbReference>
<dbReference type="Gene3D" id="3.30.420.150">
    <property type="entry name" value="Exopolyphosphatase. Domain 2"/>
    <property type="match status" value="1"/>
</dbReference>
<proteinExistence type="inferred from homology"/>
<dbReference type="InterPro" id="IPR048950">
    <property type="entry name" value="Ppx_GppA_C"/>
</dbReference>
<dbReference type="Gene3D" id="3.30.420.40">
    <property type="match status" value="1"/>
</dbReference>
<gene>
    <name evidence="3" type="ORF">SAMN02910432_00596</name>
</gene>
<evidence type="ECO:0000259" key="2">
    <source>
        <dbReference type="Pfam" id="PF21447"/>
    </source>
</evidence>
<comment type="similarity">
    <text evidence="1">Belongs to the GppA/Ppx family.</text>
</comment>
<dbReference type="AlphaFoldDB" id="A0A1I2QCS9"/>
<protein>
    <submittedName>
        <fullName evidence="3">Exopolyphosphatase / guanosine-5'-triphosphate,3'-diphosphate pyrophosphatase</fullName>
    </submittedName>
</protein>
<dbReference type="PANTHER" id="PTHR30005:SF0">
    <property type="entry name" value="RETROGRADE REGULATION PROTEIN 2"/>
    <property type="match status" value="1"/>
</dbReference>
<organism evidence="3 4">
    <name type="scientific">Ligilactobacillus ruminis DSM 20403 = NBRC 102161</name>
    <dbReference type="NCBI Taxonomy" id="1423798"/>
    <lineage>
        <taxon>Bacteria</taxon>
        <taxon>Bacillati</taxon>
        <taxon>Bacillota</taxon>
        <taxon>Bacilli</taxon>
        <taxon>Lactobacillales</taxon>
        <taxon>Lactobacillaceae</taxon>
        <taxon>Ligilactobacillus</taxon>
    </lineage>
</organism>
<name>A0A1I2QCS9_9LACO</name>
<evidence type="ECO:0000313" key="3">
    <source>
        <dbReference type="EMBL" id="SFG26134.1"/>
    </source>
</evidence>
<dbReference type="Gene3D" id="1.10.3210.10">
    <property type="entry name" value="Hypothetical protein af1432"/>
    <property type="match status" value="1"/>
</dbReference>
<dbReference type="Pfam" id="PF21447">
    <property type="entry name" value="Ppx-GppA_III"/>
    <property type="match status" value="1"/>
</dbReference>
<dbReference type="EMBL" id="FOPI01000008">
    <property type="protein sequence ID" value="SFG26134.1"/>
    <property type="molecule type" value="Genomic_DNA"/>
</dbReference>
<accession>A0A1I2QCS9</accession>
<evidence type="ECO:0000256" key="1">
    <source>
        <dbReference type="ARBA" id="ARBA00007125"/>
    </source>
</evidence>
<dbReference type="RefSeq" id="WP_014073755.1">
    <property type="nucleotide sequence ID" value="NZ_AYYL01000003.1"/>
</dbReference>
<dbReference type="Proteomes" id="UP000182635">
    <property type="component" value="Unassembled WGS sequence"/>
</dbReference>
<dbReference type="OrthoDB" id="9814545at2"/>
<dbReference type="SUPFAM" id="SSF109604">
    <property type="entry name" value="HD-domain/PDEase-like"/>
    <property type="match status" value="1"/>
</dbReference>
<dbReference type="GeneID" id="29801859"/>
<sequence length="510" mass="58029">MAANKLYGIIYMSPLKLKLNIIDLKTQEIIETASSAVFVQEKHKSSIYRHELKKIVAALDGFLQLLKDYHVADYDFWANQQLVDDVSARYLSDQIYVRTKLSVKWLNTSQITYYKTIATLECSKRFEDLSKDTIYLMNIGSATITLSKFSHQKFQTAWNIAIGYQELDDITKELQNMAGNPVEVVKDYIDSKFAFLRPEFNKENGNIHVFVQDSLVLNKLMDTDEDAKALQSISLKDFNTFADEAIDSPDQFLSQRLGIDESLVNRIVPDILLVRKLLKLAGSKELILTNMSVPDGIAMQIRNELGYLDIDLNDVILTSAENLAKRYLTNEKHRKSTVKFALHLFDQLKKLHRLGKRERLLLQIASSLDDIGNFINSHGHYRHSAYILQATKLIGLSDEENKIIADIARYHSVESPAFEQAHYRHIEADSQIIVAKLAAILRLADALDDSGKQKIQKISVSLKKDSLVITASSSHNLALEKWAFNHKAKLFEEVFGIKPVLKQRRIGNNG</sequence>
<feature type="domain" description="Ppx/GppA phosphatase C-terminal" evidence="2">
    <location>
        <begin position="318"/>
        <end position="468"/>
    </location>
</feature>
<dbReference type="PANTHER" id="PTHR30005">
    <property type="entry name" value="EXOPOLYPHOSPHATASE"/>
    <property type="match status" value="1"/>
</dbReference>
<evidence type="ECO:0000313" key="4">
    <source>
        <dbReference type="Proteomes" id="UP000182635"/>
    </source>
</evidence>
<reference evidence="4" key="1">
    <citation type="submission" date="2016-10" db="EMBL/GenBank/DDBJ databases">
        <authorList>
            <person name="Varghese N."/>
            <person name="Submissions S."/>
        </authorList>
    </citation>
    <scope>NUCLEOTIDE SEQUENCE [LARGE SCALE GENOMIC DNA]</scope>
    <source>
        <strain evidence="4">DSM 20403</strain>
    </source>
</reference>
<dbReference type="InterPro" id="IPR050273">
    <property type="entry name" value="GppA/Ppx_hydrolase"/>
</dbReference>